<reference evidence="2 3" key="1">
    <citation type="journal article" date="2007" name="J. Bacteriol.">
        <title>Whole-genome analysis of the methyl tert-butyl ether-degrading beta-proteobacterium Methylibium petroleiphilum PM1.</title>
        <authorList>
            <person name="Kane S.R."/>
            <person name="Chakicherla A.Y."/>
            <person name="Chain P.S.G."/>
            <person name="Schmidt R."/>
            <person name="Shin M.W."/>
            <person name="Legler T.C."/>
            <person name="Scow K.M."/>
            <person name="Larimer F.W."/>
            <person name="Lucas S.M."/>
            <person name="Richardson P.M."/>
            <person name="Hristova K.R."/>
        </authorList>
    </citation>
    <scope>NUCLEOTIDE SEQUENCE [LARGE SCALE GENOMIC DNA]</scope>
    <source>
        <strain evidence="3">ATCC BAA-1232 / LMG 22953 / PM1</strain>
    </source>
</reference>
<name>A2SEH3_METPP</name>
<organism evidence="2 3">
    <name type="scientific">Methylibium petroleiphilum (strain ATCC BAA-1232 / LMG 22953 / PM1)</name>
    <dbReference type="NCBI Taxonomy" id="420662"/>
    <lineage>
        <taxon>Bacteria</taxon>
        <taxon>Pseudomonadati</taxon>
        <taxon>Pseudomonadota</taxon>
        <taxon>Betaproteobacteria</taxon>
        <taxon>Burkholderiales</taxon>
        <taxon>Sphaerotilaceae</taxon>
        <taxon>Methylibium</taxon>
    </lineage>
</organism>
<dbReference type="HOGENOM" id="CLU_2753277_0_0_4"/>
<proteinExistence type="predicted"/>
<feature type="region of interest" description="Disordered" evidence="1">
    <location>
        <begin position="1"/>
        <end position="54"/>
    </location>
</feature>
<dbReference type="STRING" id="420662.Mpe_A1000"/>
<keyword evidence="3" id="KW-1185">Reference proteome</keyword>
<dbReference type="AlphaFoldDB" id="A2SEH3"/>
<accession>A2SEH3</accession>
<feature type="compositionally biased region" description="Basic and acidic residues" evidence="1">
    <location>
        <begin position="15"/>
        <end position="49"/>
    </location>
</feature>
<protein>
    <submittedName>
        <fullName evidence="2">Uncharacterized protein</fullName>
    </submittedName>
</protein>
<evidence type="ECO:0000313" key="3">
    <source>
        <dbReference type="Proteomes" id="UP000000366"/>
    </source>
</evidence>
<evidence type="ECO:0000313" key="2">
    <source>
        <dbReference type="EMBL" id="ABM93962.1"/>
    </source>
</evidence>
<gene>
    <name evidence="2" type="ordered locus">Mpe_A1000</name>
</gene>
<sequence>MPSENPPRTPQAAHPTERRTGRDRRRTESPEPPGGRERRRNVEPRKPDVAELDLSLSQWDALNELPTPKK</sequence>
<dbReference type="KEGG" id="mpt:Mpe_A1000"/>
<dbReference type="Proteomes" id="UP000000366">
    <property type="component" value="Chromosome"/>
</dbReference>
<dbReference type="RefSeq" id="WP_011828600.1">
    <property type="nucleotide sequence ID" value="NC_008825.1"/>
</dbReference>
<dbReference type="EMBL" id="CP000555">
    <property type="protein sequence ID" value="ABM93962.1"/>
    <property type="molecule type" value="Genomic_DNA"/>
</dbReference>
<evidence type="ECO:0000256" key="1">
    <source>
        <dbReference type="SAM" id="MobiDB-lite"/>
    </source>
</evidence>